<dbReference type="EMBL" id="OD566201">
    <property type="protein sequence ID" value="CAD7443564.1"/>
    <property type="molecule type" value="Genomic_DNA"/>
</dbReference>
<dbReference type="PANTHER" id="PTHR11843">
    <property type="entry name" value="40S RIBOSOMAL PROTEIN S12"/>
    <property type="match status" value="1"/>
</dbReference>
<comment type="similarity">
    <text evidence="1 4">Belongs to the eukaryotic ribosomal protein eS12 family.</text>
</comment>
<evidence type="ECO:0000256" key="1">
    <source>
        <dbReference type="ARBA" id="ARBA00005824"/>
    </source>
</evidence>
<dbReference type="PRINTS" id="PR00972">
    <property type="entry name" value="RIBSOMALS12E"/>
</dbReference>
<dbReference type="AlphaFoldDB" id="A0A7R9EZY7"/>
<dbReference type="FunFam" id="3.30.1330.30:FF:000019">
    <property type="entry name" value="40S ribosomal protein S12"/>
    <property type="match status" value="1"/>
</dbReference>
<reference evidence="6" key="1">
    <citation type="submission" date="2020-11" db="EMBL/GenBank/DDBJ databases">
        <authorList>
            <person name="Tran Van P."/>
        </authorList>
    </citation>
    <scope>NUCLEOTIDE SEQUENCE</scope>
</reference>
<dbReference type="InterPro" id="IPR004038">
    <property type="entry name" value="Ribosomal_eL8/eL30/eS12/Gad45"/>
</dbReference>
<accession>A0A7R9EZY7</accession>
<proteinExistence type="inferred from homology"/>
<evidence type="ECO:0000259" key="5">
    <source>
        <dbReference type="Pfam" id="PF01248"/>
    </source>
</evidence>
<dbReference type="InterPro" id="IPR029064">
    <property type="entry name" value="Ribosomal_eL30-like_sf"/>
</dbReference>
<organism evidence="6">
    <name type="scientific">Timema bartmani</name>
    <dbReference type="NCBI Taxonomy" id="61472"/>
    <lineage>
        <taxon>Eukaryota</taxon>
        <taxon>Metazoa</taxon>
        <taxon>Ecdysozoa</taxon>
        <taxon>Arthropoda</taxon>
        <taxon>Hexapoda</taxon>
        <taxon>Insecta</taxon>
        <taxon>Pterygota</taxon>
        <taxon>Neoptera</taxon>
        <taxon>Polyneoptera</taxon>
        <taxon>Phasmatodea</taxon>
        <taxon>Timematodea</taxon>
        <taxon>Timematoidea</taxon>
        <taxon>Timematidae</taxon>
        <taxon>Timema</taxon>
    </lineage>
</organism>
<dbReference type="Gene3D" id="3.30.1330.30">
    <property type="match status" value="1"/>
</dbReference>
<dbReference type="Pfam" id="PF01248">
    <property type="entry name" value="Ribosomal_L7Ae"/>
    <property type="match status" value="1"/>
</dbReference>
<dbReference type="SUPFAM" id="SSF55315">
    <property type="entry name" value="L30e-like"/>
    <property type="match status" value="1"/>
</dbReference>
<dbReference type="GO" id="GO:1990904">
    <property type="term" value="C:ribonucleoprotein complex"/>
    <property type="evidence" value="ECO:0007669"/>
    <property type="project" value="UniProtKB-KW"/>
</dbReference>
<dbReference type="GO" id="GO:0005840">
    <property type="term" value="C:ribosome"/>
    <property type="evidence" value="ECO:0007669"/>
    <property type="project" value="UniProtKB-KW"/>
</dbReference>
<keyword evidence="2 4" id="KW-0689">Ribosomal protein</keyword>
<sequence length="147" mass="16261">MSDTEVDEVPVVPSGAMDINTALQEVLKMALTHGSLSHGLHESAKALDKLFNEPLPRRQALLCILAENCDEPSYKKLVQALCNEHQIPLIKVDNNKKLGEWAGLCKIDNTGKARKVVGCSCVVIKDYGEETPAYDALREYLKQSREP</sequence>
<keyword evidence="3 4" id="KW-0687">Ribonucleoprotein</keyword>
<evidence type="ECO:0000313" key="6">
    <source>
        <dbReference type="EMBL" id="CAD7443564.1"/>
    </source>
</evidence>
<evidence type="ECO:0000256" key="2">
    <source>
        <dbReference type="ARBA" id="ARBA00022980"/>
    </source>
</evidence>
<feature type="domain" description="Ribosomal protein eL8/eL30/eS12/Gadd45" evidence="5">
    <location>
        <begin position="22"/>
        <end position="123"/>
    </location>
</feature>
<evidence type="ECO:0000256" key="4">
    <source>
        <dbReference type="RuleBase" id="RU000670"/>
    </source>
</evidence>
<evidence type="ECO:0000256" key="3">
    <source>
        <dbReference type="ARBA" id="ARBA00023274"/>
    </source>
</evidence>
<dbReference type="GO" id="GO:0003735">
    <property type="term" value="F:structural constituent of ribosome"/>
    <property type="evidence" value="ECO:0007669"/>
    <property type="project" value="InterPro"/>
</dbReference>
<dbReference type="GO" id="GO:0006412">
    <property type="term" value="P:translation"/>
    <property type="evidence" value="ECO:0007669"/>
    <property type="project" value="InterPro"/>
</dbReference>
<dbReference type="InterPro" id="IPR000530">
    <property type="entry name" value="Ribosomal_eS12"/>
</dbReference>
<gene>
    <name evidence="6" type="ORF">TBIB3V08_LOCUS5966</name>
</gene>
<name>A0A7R9EZY7_9NEOP</name>
<protein>
    <recommendedName>
        <fullName evidence="4">40S ribosomal protein S12</fullName>
    </recommendedName>
</protein>